<evidence type="ECO:0000313" key="5">
    <source>
        <dbReference type="Proteomes" id="UP000325755"/>
    </source>
</evidence>
<dbReference type="GO" id="GO:0043856">
    <property type="term" value="F:anti-sigma factor antagonist activity"/>
    <property type="evidence" value="ECO:0007669"/>
    <property type="project" value="InterPro"/>
</dbReference>
<dbReference type="Pfam" id="PF01740">
    <property type="entry name" value="STAS"/>
    <property type="match status" value="1"/>
</dbReference>
<evidence type="ECO:0000256" key="2">
    <source>
        <dbReference type="RuleBase" id="RU003749"/>
    </source>
</evidence>
<accession>A0A5Q0BGD8</accession>
<name>A0A5Q0BGD8_9GAMM</name>
<dbReference type="PANTHER" id="PTHR33495:SF2">
    <property type="entry name" value="ANTI-SIGMA FACTOR ANTAGONIST TM_1081-RELATED"/>
    <property type="match status" value="1"/>
</dbReference>
<dbReference type="PROSITE" id="PS50801">
    <property type="entry name" value="STAS"/>
    <property type="match status" value="1"/>
</dbReference>
<dbReference type="RefSeq" id="WP_153247258.1">
    <property type="nucleotide sequence ID" value="NZ_CP044205.1"/>
</dbReference>
<sequence length="117" mass="13099">MNITAEDRNGKTLLFVREERLDANNSGDLKEYLKRLLEAEAKAVIIDLSMVSFIDSSGLGALLSGYKNANLHQGSLVLHGLQPRVQSMFELTRLQRVFDIYLSQQEALDHIEGGKHS</sequence>
<dbReference type="CDD" id="cd07043">
    <property type="entry name" value="STAS_anti-anti-sigma_factors"/>
    <property type="match status" value="1"/>
</dbReference>
<evidence type="ECO:0000313" key="4">
    <source>
        <dbReference type="EMBL" id="QFY41281.1"/>
    </source>
</evidence>
<dbReference type="OrthoDB" id="9796076at2"/>
<dbReference type="NCBIfam" id="TIGR00377">
    <property type="entry name" value="ant_ant_sig"/>
    <property type="match status" value="1"/>
</dbReference>
<dbReference type="SUPFAM" id="SSF52091">
    <property type="entry name" value="SpoIIaa-like"/>
    <property type="match status" value="1"/>
</dbReference>
<protein>
    <recommendedName>
        <fullName evidence="2">Anti-sigma factor antagonist</fullName>
    </recommendedName>
</protein>
<dbReference type="InterPro" id="IPR003658">
    <property type="entry name" value="Anti-sigma_ant"/>
</dbReference>
<dbReference type="EMBL" id="CP044205">
    <property type="protein sequence ID" value="QFY41281.1"/>
    <property type="molecule type" value="Genomic_DNA"/>
</dbReference>
<organism evidence="4 5">
    <name type="scientific">Candidatus Methylospira mobilis</name>
    <dbReference type="NCBI Taxonomy" id="1808979"/>
    <lineage>
        <taxon>Bacteria</taxon>
        <taxon>Pseudomonadati</taxon>
        <taxon>Pseudomonadota</taxon>
        <taxon>Gammaproteobacteria</taxon>
        <taxon>Methylococcales</taxon>
        <taxon>Methylococcaceae</taxon>
        <taxon>Candidatus Methylospira</taxon>
    </lineage>
</organism>
<gene>
    <name evidence="4" type="ORF">F6R98_00500</name>
</gene>
<keyword evidence="5" id="KW-1185">Reference proteome</keyword>
<feature type="domain" description="STAS" evidence="3">
    <location>
        <begin position="21"/>
        <end position="111"/>
    </location>
</feature>
<dbReference type="PANTHER" id="PTHR33495">
    <property type="entry name" value="ANTI-SIGMA FACTOR ANTAGONIST TM_1081-RELATED-RELATED"/>
    <property type="match status" value="1"/>
</dbReference>
<dbReference type="InterPro" id="IPR002645">
    <property type="entry name" value="STAS_dom"/>
</dbReference>
<dbReference type="Proteomes" id="UP000325755">
    <property type="component" value="Chromosome"/>
</dbReference>
<evidence type="ECO:0000256" key="1">
    <source>
        <dbReference type="ARBA" id="ARBA00009013"/>
    </source>
</evidence>
<dbReference type="Gene3D" id="3.30.750.24">
    <property type="entry name" value="STAS domain"/>
    <property type="match status" value="1"/>
</dbReference>
<dbReference type="InParanoid" id="A0A5Q0BGD8"/>
<dbReference type="AlphaFoldDB" id="A0A5Q0BGD8"/>
<dbReference type="KEGG" id="mmob:F6R98_00500"/>
<proteinExistence type="inferred from homology"/>
<reference evidence="4 5" key="1">
    <citation type="submission" date="2019-09" db="EMBL/GenBank/DDBJ databases">
        <title>Ecophysiology of the spiral-shaped methanotroph Methylospira mobilis as revealed by the complete genome sequence.</title>
        <authorList>
            <person name="Oshkin I.Y."/>
            <person name="Dedysh S.N."/>
            <person name="Miroshnikov K."/>
            <person name="Danilova O.V."/>
            <person name="Hakobyan A."/>
            <person name="Liesack W."/>
        </authorList>
    </citation>
    <scope>NUCLEOTIDE SEQUENCE [LARGE SCALE GENOMIC DNA]</scope>
    <source>
        <strain evidence="4 5">Shm1</strain>
    </source>
</reference>
<comment type="similarity">
    <text evidence="1 2">Belongs to the anti-sigma-factor antagonist family.</text>
</comment>
<evidence type="ECO:0000259" key="3">
    <source>
        <dbReference type="PROSITE" id="PS50801"/>
    </source>
</evidence>
<dbReference type="InterPro" id="IPR036513">
    <property type="entry name" value="STAS_dom_sf"/>
</dbReference>